<protein>
    <recommendedName>
        <fullName evidence="9">Tryptophan synthase alpha chain</fullName>
        <ecNumber evidence="9">4.2.1.20</ecNumber>
    </recommendedName>
</protein>
<dbReference type="SUPFAM" id="SSF51366">
    <property type="entry name" value="Ribulose-phoshate binding barrel"/>
    <property type="match status" value="1"/>
</dbReference>
<organism evidence="11 12">
    <name type="scientific">Sulfobacillus benefaciens</name>
    <dbReference type="NCBI Taxonomy" id="453960"/>
    <lineage>
        <taxon>Bacteria</taxon>
        <taxon>Bacillati</taxon>
        <taxon>Bacillota</taxon>
        <taxon>Clostridia</taxon>
        <taxon>Eubacteriales</taxon>
        <taxon>Clostridiales Family XVII. Incertae Sedis</taxon>
        <taxon>Sulfobacillus</taxon>
    </lineage>
</organism>
<dbReference type="PROSITE" id="PS00167">
    <property type="entry name" value="TRP_SYNTHASE_ALPHA"/>
    <property type="match status" value="1"/>
</dbReference>
<dbReference type="InterPro" id="IPR013785">
    <property type="entry name" value="Aldolase_TIM"/>
</dbReference>
<evidence type="ECO:0000256" key="2">
    <source>
        <dbReference type="ARBA" id="ARBA00004733"/>
    </source>
</evidence>
<evidence type="ECO:0000256" key="1">
    <source>
        <dbReference type="ARBA" id="ARBA00003365"/>
    </source>
</evidence>
<feature type="active site" description="Proton acceptor" evidence="9">
    <location>
        <position position="63"/>
    </location>
</feature>
<dbReference type="HAMAP" id="MF_00131">
    <property type="entry name" value="Trp_synth_alpha"/>
    <property type="match status" value="1"/>
</dbReference>
<dbReference type="Proteomes" id="UP000242972">
    <property type="component" value="Unassembled WGS sequence"/>
</dbReference>
<dbReference type="PANTHER" id="PTHR43406:SF1">
    <property type="entry name" value="TRYPTOPHAN SYNTHASE ALPHA CHAIN, CHLOROPLASTIC"/>
    <property type="match status" value="1"/>
</dbReference>
<evidence type="ECO:0000313" key="11">
    <source>
        <dbReference type="EMBL" id="PSR34676.1"/>
    </source>
</evidence>
<comment type="pathway">
    <text evidence="2 9">Amino-acid biosynthesis; L-tryptophan biosynthesis; L-tryptophan from chorismate: step 5/5.</text>
</comment>
<comment type="catalytic activity">
    <reaction evidence="8 9">
        <text>(1S,2R)-1-C-(indol-3-yl)glycerol 3-phosphate + L-serine = D-glyceraldehyde 3-phosphate + L-tryptophan + H2O</text>
        <dbReference type="Rhea" id="RHEA:10532"/>
        <dbReference type="ChEBI" id="CHEBI:15377"/>
        <dbReference type="ChEBI" id="CHEBI:33384"/>
        <dbReference type="ChEBI" id="CHEBI:57912"/>
        <dbReference type="ChEBI" id="CHEBI:58866"/>
        <dbReference type="ChEBI" id="CHEBI:59776"/>
        <dbReference type="EC" id="4.2.1.20"/>
    </reaction>
</comment>
<reference evidence="11 12" key="1">
    <citation type="journal article" date="2014" name="BMC Genomics">
        <title>Comparison of environmental and isolate Sulfobacillus genomes reveals diverse carbon, sulfur, nitrogen, and hydrogen metabolisms.</title>
        <authorList>
            <person name="Justice N.B."/>
            <person name="Norman A."/>
            <person name="Brown C.T."/>
            <person name="Singh A."/>
            <person name="Thomas B.C."/>
            <person name="Banfield J.F."/>
        </authorList>
    </citation>
    <scope>NUCLEOTIDE SEQUENCE [LARGE SCALE GENOMIC DNA]</scope>
    <source>
        <strain evidence="11">AMDSBA4</strain>
    </source>
</reference>
<dbReference type="EMBL" id="PXYW01000007">
    <property type="protein sequence ID" value="PSR34676.1"/>
    <property type="molecule type" value="Genomic_DNA"/>
</dbReference>
<evidence type="ECO:0000256" key="4">
    <source>
        <dbReference type="ARBA" id="ARBA00022605"/>
    </source>
</evidence>
<evidence type="ECO:0000256" key="5">
    <source>
        <dbReference type="ARBA" id="ARBA00022822"/>
    </source>
</evidence>
<keyword evidence="6 9" id="KW-0057">Aromatic amino acid biosynthesis</keyword>
<keyword evidence="4 9" id="KW-0028">Amino-acid biosynthesis</keyword>
<evidence type="ECO:0000256" key="10">
    <source>
        <dbReference type="RuleBase" id="RU003662"/>
    </source>
</evidence>
<sequence>MTTTASIQEAFDCSRAQKRAALIPYITAGYPNLAQLEPLVHALEDGGADLIEIGIPFSDPLADGPILQKAASQALEQGVKVQQVLDAVARLKVAVPLLFLTYINLVYRRGIEEFIRDSHQAGISGLIIPDWPWNESARYQDWAYREGIALIPFAAPTSTDHHLDAIAKGHGFVYTVSVTGVTGMRTKVDAGVEPLVQRIRQHTTLPIAVGFGISTPEQARQTGMVADGVIVGSALVQALMDRPDQAPEVAERFVRTLRNAL</sequence>
<dbReference type="PANTHER" id="PTHR43406">
    <property type="entry name" value="TRYPTOPHAN SYNTHASE, ALPHA CHAIN"/>
    <property type="match status" value="1"/>
</dbReference>
<dbReference type="FunFam" id="3.20.20.70:FF:000037">
    <property type="entry name" value="Tryptophan synthase alpha chain"/>
    <property type="match status" value="1"/>
</dbReference>
<dbReference type="InterPro" id="IPR018204">
    <property type="entry name" value="Trp_synthase_alpha_AS"/>
</dbReference>
<comment type="function">
    <text evidence="1 9">The alpha subunit is responsible for the aldol cleavage of indoleglycerol phosphate to indole and glyceraldehyde 3-phosphate.</text>
</comment>
<dbReference type="CDD" id="cd04724">
    <property type="entry name" value="Tryptophan_synthase_alpha"/>
    <property type="match status" value="1"/>
</dbReference>
<dbReference type="GO" id="GO:0004834">
    <property type="term" value="F:tryptophan synthase activity"/>
    <property type="evidence" value="ECO:0007669"/>
    <property type="project" value="UniProtKB-UniRule"/>
</dbReference>
<evidence type="ECO:0000256" key="6">
    <source>
        <dbReference type="ARBA" id="ARBA00023141"/>
    </source>
</evidence>
<dbReference type="EC" id="4.2.1.20" evidence="9"/>
<evidence type="ECO:0000313" key="12">
    <source>
        <dbReference type="Proteomes" id="UP000242972"/>
    </source>
</evidence>
<proteinExistence type="inferred from homology"/>
<comment type="subunit">
    <text evidence="3 9">Tetramer of two alpha and two beta chains.</text>
</comment>
<dbReference type="InterPro" id="IPR011060">
    <property type="entry name" value="RibuloseP-bd_barrel"/>
</dbReference>
<keyword evidence="7 9" id="KW-0456">Lyase</keyword>
<comment type="similarity">
    <text evidence="9 10">Belongs to the TrpA family.</text>
</comment>
<evidence type="ECO:0000256" key="8">
    <source>
        <dbReference type="ARBA" id="ARBA00049047"/>
    </source>
</evidence>
<dbReference type="Gene3D" id="3.20.20.70">
    <property type="entry name" value="Aldolase class I"/>
    <property type="match status" value="1"/>
</dbReference>
<name>A0A2T2XJL0_9FIRM</name>
<accession>A0A2T2XJL0</accession>
<dbReference type="AlphaFoldDB" id="A0A2T2XJL0"/>
<keyword evidence="5 9" id="KW-0822">Tryptophan biosynthesis</keyword>
<comment type="caution">
    <text evidence="11">The sequence shown here is derived from an EMBL/GenBank/DDBJ whole genome shotgun (WGS) entry which is preliminary data.</text>
</comment>
<dbReference type="UniPathway" id="UPA00035">
    <property type="reaction ID" value="UER00044"/>
</dbReference>
<gene>
    <name evidence="9" type="primary">trpA</name>
    <name evidence="11" type="ORF">C7B46_04365</name>
</gene>
<dbReference type="NCBIfam" id="TIGR00262">
    <property type="entry name" value="trpA"/>
    <property type="match status" value="1"/>
</dbReference>
<feature type="active site" description="Proton acceptor" evidence="9">
    <location>
        <position position="52"/>
    </location>
</feature>
<evidence type="ECO:0000256" key="3">
    <source>
        <dbReference type="ARBA" id="ARBA00011270"/>
    </source>
</evidence>
<evidence type="ECO:0000256" key="9">
    <source>
        <dbReference type="HAMAP-Rule" id="MF_00131"/>
    </source>
</evidence>
<dbReference type="Pfam" id="PF00290">
    <property type="entry name" value="Trp_syntA"/>
    <property type="match status" value="1"/>
</dbReference>
<dbReference type="GO" id="GO:0005829">
    <property type="term" value="C:cytosol"/>
    <property type="evidence" value="ECO:0007669"/>
    <property type="project" value="TreeGrafter"/>
</dbReference>
<evidence type="ECO:0000256" key="7">
    <source>
        <dbReference type="ARBA" id="ARBA00023239"/>
    </source>
</evidence>
<dbReference type="InterPro" id="IPR002028">
    <property type="entry name" value="Trp_synthase_suA"/>
</dbReference>